<dbReference type="SUPFAM" id="SSF54523">
    <property type="entry name" value="Pili subunits"/>
    <property type="match status" value="1"/>
</dbReference>
<evidence type="ECO:0000313" key="2">
    <source>
        <dbReference type="Proteomes" id="UP000002420"/>
    </source>
</evidence>
<dbReference type="PROSITE" id="PS00409">
    <property type="entry name" value="PROKAR_NTER_METHYL"/>
    <property type="match status" value="1"/>
</dbReference>
<reference evidence="1 2" key="1">
    <citation type="submission" date="2008-05" db="EMBL/GenBank/DDBJ databases">
        <title>Complete sequence of chromosome of Geobacter lovleyi SZ.</title>
        <authorList>
            <consortium name="US DOE Joint Genome Institute"/>
            <person name="Lucas S."/>
            <person name="Copeland A."/>
            <person name="Lapidus A."/>
            <person name="Glavina del Rio T."/>
            <person name="Dalin E."/>
            <person name="Tice H."/>
            <person name="Bruce D."/>
            <person name="Goodwin L."/>
            <person name="Pitluck S."/>
            <person name="Chertkov O."/>
            <person name="Meincke L."/>
            <person name="Brettin T."/>
            <person name="Detter J.C."/>
            <person name="Han C."/>
            <person name="Tapia R."/>
            <person name="Kuske C.R."/>
            <person name="Schmutz J."/>
            <person name="Larimer F."/>
            <person name="Land M."/>
            <person name="Hauser L."/>
            <person name="Kyrpides N."/>
            <person name="Mikhailova N."/>
            <person name="Sung Y."/>
            <person name="Fletcher K.E."/>
            <person name="Ritalahti K.M."/>
            <person name="Loeffler F.E."/>
            <person name="Richardson P."/>
        </authorList>
    </citation>
    <scope>NUCLEOTIDE SEQUENCE [LARGE SCALE GENOMIC DNA]</scope>
    <source>
        <strain evidence="2">ATCC BAA-1151 / DSM 17278 / SZ</strain>
    </source>
</reference>
<dbReference type="KEGG" id="glo:Glov_1277"/>
<keyword evidence="2" id="KW-1185">Reference proteome</keyword>
<dbReference type="InterPro" id="IPR012902">
    <property type="entry name" value="N_methyl_site"/>
</dbReference>
<dbReference type="Pfam" id="PF07963">
    <property type="entry name" value="N_methyl"/>
    <property type="match status" value="1"/>
</dbReference>
<dbReference type="InterPro" id="IPR045584">
    <property type="entry name" value="Pilin-like"/>
</dbReference>
<protein>
    <submittedName>
        <fullName evidence="1">General secretion pathway protein H</fullName>
    </submittedName>
</protein>
<dbReference type="eggNOG" id="COG4970">
    <property type="taxonomic scope" value="Bacteria"/>
</dbReference>
<evidence type="ECO:0000313" key="1">
    <source>
        <dbReference type="EMBL" id="ACD94999.1"/>
    </source>
</evidence>
<dbReference type="NCBIfam" id="TIGR02532">
    <property type="entry name" value="IV_pilin_GFxxxE"/>
    <property type="match status" value="1"/>
</dbReference>
<gene>
    <name evidence="1" type="ordered locus">Glov_1277</name>
</gene>
<dbReference type="Proteomes" id="UP000002420">
    <property type="component" value="Chromosome"/>
</dbReference>
<dbReference type="AlphaFoldDB" id="B3E7L7"/>
<dbReference type="HOGENOM" id="CLU_118067_0_0_7"/>
<accession>B3E7L7</accession>
<dbReference type="STRING" id="398767.Glov_1277"/>
<name>B3E7L7_TRIL1</name>
<organism evidence="1 2">
    <name type="scientific">Trichlorobacter lovleyi (strain ATCC BAA-1151 / DSM 17278 / SZ)</name>
    <name type="common">Geobacter lovleyi</name>
    <dbReference type="NCBI Taxonomy" id="398767"/>
    <lineage>
        <taxon>Bacteria</taxon>
        <taxon>Pseudomonadati</taxon>
        <taxon>Thermodesulfobacteriota</taxon>
        <taxon>Desulfuromonadia</taxon>
        <taxon>Geobacterales</taxon>
        <taxon>Geobacteraceae</taxon>
        <taxon>Trichlorobacter</taxon>
    </lineage>
</organism>
<dbReference type="Gene3D" id="3.55.40.10">
    <property type="entry name" value="minor pseudopilin epsh domain"/>
    <property type="match status" value="1"/>
</dbReference>
<dbReference type="EMBL" id="CP001089">
    <property type="protein sequence ID" value="ACD94999.1"/>
    <property type="molecule type" value="Genomic_DNA"/>
</dbReference>
<proteinExistence type="predicted"/>
<sequence length="170" mass="18708">MMRPLHAGFTLLELIVVLLLISLVTALIFPRLPSSQASDLRNSARQLAVLMRYLEERAVATKKTYYLRINLDDDRLSVSRKEPASSDTPQDDDPFLKRQPLVKGIRVSDITTDQLGTINTGEALISYGPGGRSAPLLLHLVAPDNSYFTIQALPVSGSIKVASGYQETIQ</sequence>